<dbReference type="PROSITE" id="PS50862">
    <property type="entry name" value="AA_TRNA_LIGASE_II"/>
    <property type="match status" value="1"/>
</dbReference>
<dbReference type="InterPro" id="IPR045864">
    <property type="entry name" value="aa-tRNA-synth_II/BPL/LPL"/>
</dbReference>
<keyword evidence="5" id="KW-0067">ATP-binding</keyword>
<keyword evidence="9" id="KW-0175">Coiled coil</keyword>
<evidence type="ECO:0000256" key="5">
    <source>
        <dbReference type="ARBA" id="ARBA00022840"/>
    </source>
</evidence>
<dbReference type="Gene3D" id="3.30.930.10">
    <property type="entry name" value="Bira Bifunctional Protein, Domain 2"/>
    <property type="match status" value="1"/>
</dbReference>
<evidence type="ECO:0000256" key="6">
    <source>
        <dbReference type="ARBA" id="ARBA00023146"/>
    </source>
</evidence>
<evidence type="ECO:0000256" key="7">
    <source>
        <dbReference type="ARBA" id="ARBA00031113"/>
    </source>
</evidence>
<dbReference type="InterPro" id="IPR006195">
    <property type="entry name" value="aa-tRNA-synth_II"/>
</dbReference>
<keyword evidence="6" id="KW-0030">Aminoacyl-tRNA synthetase</keyword>
<evidence type="ECO:0000256" key="8">
    <source>
        <dbReference type="PIRSR" id="PIRSR001529-1"/>
    </source>
</evidence>
<dbReference type="PIRSF" id="PIRSF001529">
    <property type="entry name" value="Ser-tRNA-synth_IIa"/>
    <property type="match status" value="1"/>
</dbReference>
<dbReference type="Pfam" id="PF00587">
    <property type="entry name" value="tRNA-synt_2b"/>
    <property type="match status" value="1"/>
</dbReference>
<dbReference type="EC" id="6.1.1.11" evidence="2"/>
<dbReference type="Proteomes" id="UP000695007">
    <property type="component" value="Unplaced"/>
</dbReference>
<reference evidence="12" key="1">
    <citation type="submission" date="2025-08" db="UniProtKB">
        <authorList>
            <consortium name="RefSeq"/>
        </authorList>
    </citation>
    <scope>IDENTIFICATION</scope>
</reference>
<evidence type="ECO:0000256" key="9">
    <source>
        <dbReference type="SAM" id="Coils"/>
    </source>
</evidence>
<evidence type="ECO:0000256" key="3">
    <source>
        <dbReference type="ARBA" id="ARBA00022598"/>
    </source>
</evidence>
<dbReference type="GO" id="GO:0004828">
    <property type="term" value="F:serine-tRNA ligase activity"/>
    <property type="evidence" value="ECO:0007669"/>
    <property type="project" value="UniProtKB-EC"/>
</dbReference>
<feature type="domain" description="Aminoacyl-transfer RNA synthetases class-II family profile" evidence="10">
    <location>
        <begin position="224"/>
        <end position="454"/>
    </location>
</feature>
<feature type="coiled-coil region" evidence="9">
    <location>
        <begin position="89"/>
        <end position="116"/>
    </location>
</feature>
<dbReference type="AlphaFoldDB" id="A0AAJ6YDJ3"/>
<accession>A0AAJ6YDJ3</accession>
<protein>
    <recommendedName>
        <fullName evidence="2">serine--tRNA ligase</fullName>
        <ecNumber evidence="2">6.1.1.11</ecNumber>
    </recommendedName>
    <alternativeName>
        <fullName evidence="7">Seryl-tRNA synthetase</fullName>
    </alternativeName>
</protein>
<keyword evidence="3" id="KW-0436">Ligase</keyword>
<dbReference type="GO" id="GO:0005524">
    <property type="term" value="F:ATP binding"/>
    <property type="evidence" value="ECO:0007669"/>
    <property type="project" value="UniProtKB-KW"/>
</dbReference>
<dbReference type="PANTHER" id="PTHR11778">
    <property type="entry name" value="SERYL-TRNA SYNTHETASE"/>
    <property type="match status" value="1"/>
</dbReference>
<evidence type="ECO:0000256" key="4">
    <source>
        <dbReference type="ARBA" id="ARBA00022741"/>
    </source>
</evidence>
<keyword evidence="11" id="KW-1185">Reference proteome</keyword>
<dbReference type="GeneID" id="105360769"/>
<evidence type="ECO:0000313" key="11">
    <source>
        <dbReference type="Proteomes" id="UP000695007"/>
    </source>
</evidence>
<keyword evidence="4" id="KW-0547">Nucleotide-binding</keyword>
<organism evidence="11 12">
    <name type="scientific">Ceratosolen solmsi marchali</name>
    <dbReference type="NCBI Taxonomy" id="326594"/>
    <lineage>
        <taxon>Eukaryota</taxon>
        <taxon>Metazoa</taxon>
        <taxon>Ecdysozoa</taxon>
        <taxon>Arthropoda</taxon>
        <taxon>Hexapoda</taxon>
        <taxon>Insecta</taxon>
        <taxon>Pterygota</taxon>
        <taxon>Neoptera</taxon>
        <taxon>Endopterygota</taxon>
        <taxon>Hymenoptera</taxon>
        <taxon>Apocrita</taxon>
        <taxon>Proctotrupomorpha</taxon>
        <taxon>Chalcidoidea</taxon>
        <taxon>Agaonidae</taxon>
        <taxon>Agaoninae</taxon>
        <taxon>Ceratosolen</taxon>
    </lineage>
</organism>
<dbReference type="SUPFAM" id="SSF55681">
    <property type="entry name" value="Class II aaRS and biotin synthetases"/>
    <property type="match status" value="1"/>
</dbReference>
<evidence type="ECO:0000256" key="1">
    <source>
        <dbReference type="ARBA" id="ARBA00010728"/>
    </source>
</evidence>
<dbReference type="InterPro" id="IPR002317">
    <property type="entry name" value="Ser-tRNA-ligase_type_1"/>
</dbReference>
<dbReference type="GO" id="GO:0006434">
    <property type="term" value="P:seryl-tRNA aminoacylation"/>
    <property type="evidence" value="ECO:0007669"/>
    <property type="project" value="InterPro"/>
</dbReference>
<dbReference type="InterPro" id="IPR010978">
    <property type="entry name" value="tRNA-bd_arm"/>
</dbReference>
<evidence type="ECO:0000313" key="12">
    <source>
        <dbReference type="RefSeq" id="XP_011496071.1"/>
    </source>
</evidence>
<feature type="site" description="Important for serine binding" evidence="8">
    <location>
        <position position="432"/>
    </location>
</feature>
<dbReference type="SUPFAM" id="SSF46589">
    <property type="entry name" value="tRNA-binding arm"/>
    <property type="match status" value="1"/>
</dbReference>
<evidence type="ECO:0000256" key="2">
    <source>
        <dbReference type="ARBA" id="ARBA00012840"/>
    </source>
</evidence>
<comment type="similarity">
    <text evidence="1">Belongs to the class-II aminoacyl-tRNA synthetase family. Type-1 seryl-tRNA synthetase subfamily.</text>
</comment>
<gene>
    <name evidence="12" type="primary">LOC105360769</name>
</gene>
<sequence length="461" mass="52330">MNFLVSYTSRCNLRLNINLHFIKSFLNNEKRYSSSLYIPGNKANKVLSFLRPDLNFDNYFEDLQKTEKELNLRGYKADLEYLKANWHSYKVLTLKKIKLEKELKKYSNQISIVKNNNATSGDTSNLNDLINKCKCVKTDLKLIKENIWNIEEVVIPELLKLPNNIDKRTPIEFPVILKTVGQKPDIIEDAIDHVSIGTELGLLEYKSAIQYFLCNEAVVFECGILSIAGRILNDSGIMRVAGPDFCRSIVIEGAGIDHQSPLNSFIIKDSDNLEINRLHVVGSASAPALLAIYTKKIIQEKDFPVKIFNTGRQYVPIIRELATYGLFAVCQASAVQTQTNDENYQDELENLINVTSKIYDEIGSHYQVVIKTTKDLDLSERMRVSFEMWSSYLNCYIEVGHISVCGDYFSKRLLIGCKSSNNVKFPAAITGTLLSVPKILGCLFEENPKKFVVPENVKGFF</sequence>
<proteinExistence type="inferred from homology"/>
<name>A0AAJ6YDJ3_9HYME</name>
<dbReference type="KEGG" id="csol:105360769"/>
<evidence type="ECO:0000259" key="10">
    <source>
        <dbReference type="PROSITE" id="PS50862"/>
    </source>
</evidence>
<dbReference type="InterPro" id="IPR002314">
    <property type="entry name" value="aa-tRNA-synt_IIb"/>
</dbReference>
<dbReference type="RefSeq" id="XP_011496071.1">
    <property type="nucleotide sequence ID" value="XM_011497769.1"/>
</dbReference>